<feature type="domain" description="ATP-grasp" evidence="12">
    <location>
        <begin position="101"/>
        <end position="300"/>
    </location>
</feature>
<dbReference type="Pfam" id="PF01820">
    <property type="entry name" value="Dala_Dala_lig_N"/>
    <property type="match status" value="1"/>
</dbReference>
<dbReference type="PANTHER" id="PTHR23132">
    <property type="entry name" value="D-ALANINE--D-ALANINE LIGASE"/>
    <property type="match status" value="1"/>
</dbReference>
<accession>A0ABS9ESM3</accession>
<name>A0ABS9ESM3_9BACT</name>
<dbReference type="HAMAP" id="MF_00047">
    <property type="entry name" value="Dala_Dala_lig"/>
    <property type="match status" value="1"/>
</dbReference>
<dbReference type="EC" id="6.3.2.4" evidence="10"/>
<dbReference type="Gene3D" id="3.40.50.20">
    <property type="match status" value="1"/>
</dbReference>
<evidence type="ECO:0000256" key="7">
    <source>
        <dbReference type="ARBA" id="ARBA00022960"/>
    </source>
</evidence>
<dbReference type="EMBL" id="JAKGUD010000012">
    <property type="protein sequence ID" value="MCF4143236.1"/>
    <property type="molecule type" value="Genomic_DNA"/>
</dbReference>
<proteinExistence type="inferred from homology"/>
<keyword evidence="14" id="KW-1185">Reference proteome</keyword>
<comment type="caution">
    <text evidence="13">The sequence shown here is derived from an EMBL/GenBank/DDBJ whole genome shotgun (WGS) entry which is preliminary data.</text>
</comment>
<keyword evidence="6 11" id="KW-0067">ATP-binding</keyword>
<comment type="function">
    <text evidence="10">Cell wall formation.</text>
</comment>
<dbReference type="RefSeq" id="WP_236099938.1">
    <property type="nucleotide sequence ID" value="NZ_JAKGUD010000012.1"/>
</dbReference>
<dbReference type="SUPFAM" id="SSF52440">
    <property type="entry name" value="PreATP-grasp domain"/>
    <property type="match status" value="1"/>
</dbReference>
<keyword evidence="7 10" id="KW-0133">Cell shape</keyword>
<evidence type="ECO:0000256" key="10">
    <source>
        <dbReference type="HAMAP-Rule" id="MF_00047"/>
    </source>
</evidence>
<gene>
    <name evidence="10" type="primary">ddl</name>
    <name evidence="13" type="ORF">L2W38_10475</name>
</gene>
<evidence type="ECO:0000256" key="2">
    <source>
        <dbReference type="ARBA" id="ARBA00010871"/>
    </source>
</evidence>
<evidence type="ECO:0000259" key="12">
    <source>
        <dbReference type="PROSITE" id="PS50975"/>
    </source>
</evidence>
<comment type="catalytic activity">
    <reaction evidence="10">
        <text>2 D-alanine + ATP = D-alanyl-D-alanine + ADP + phosphate + H(+)</text>
        <dbReference type="Rhea" id="RHEA:11224"/>
        <dbReference type="ChEBI" id="CHEBI:15378"/>
        <dbReference type="ChEBI" id="CHEBI:30616"/>
        <dbReference type="ChEBI" id="CHEBI:43474"/>
        <dbReference type="ChEBI" id="CHEBI:57416"/>
        <dbReference type="ChEBI" id="CHEBI:57822"/>
        <dbReference type="ChEBI" id="CHEBI:456216"/>
        <dbReference type="EC" id="6.3.2.4"/>
    </reaction>
</comment>
<evidence type="ECO:0000256" key="5">
    <source>
        <dbReference type="ARBA" id="ARBA00022741"/>
    </source>
</evidence>
<evidence type="ECO:0000256" key="1">
    <source>
        <dbReference type="ARBA" id="ARBA00004496"/>
    </source>
</evidence>
<evidence type="ECO:0000256" key="8">
    <source>
        <dbReference type="ARBA" id="ARBA00022984"/>
    </source>
</evidence>
<evidence type="ECO:0000313" key="14">
    <source>
        <dbReference type="Proteomes" id="UP001200430"/>
    </source>
</evidence>
<evidence type="ECO:0000256" key="4">
    <source>
        <dbReference type="ARBA" id="ARBA00022598"/>
    </source>
</evidence>
<dbReference type="PROSITE" id="PS00843">
    <property type="entry name" value="DALA_DALA_LIGASE_1"/>
    <property type="match status" value="1"/>
</dbReference>
<dbReference type="InterPro" id="IPR011761">
    <property type="entry name" value="ATP-grasp"/>
</dbReference>
<dbReference type="NCBIfam" id="NF002378">
    <property type="entry name" value="PRK01372.1"/>
    <property type="match status" value="1"/>
</dbReference>
<dbReference type="PANTHER" id="PTHR23132:SF23">
    <property type="entry name" value="D-ALANINE--D-ALANINE LIGASE B"/>
    <property type="match status" value="1"/>
</dbReference>
<keyword evidence="5 11" id="KW-0547">Nucleotide-binding</keyword>
<sequence>MRISVLCGGDSPERDVSLDSGREVAEGLKAKGHSVELVDLPSPEALFSFLAGDRPDLCFVALHGGWGEDGKLQAVLDMAGVPYTGSGPSGCAVAMDKTLSKGAFAAAGLDVPWGVAVHPGEGSSPVEALSRWGTLVVKPCCGGSTVATYIVSEEDDLRKALSSAWKLENRALVEAYVAGRELTVTVVEDRGIPRAFPIVEILPDGEFYDYRAKYGGGSRYVSPADLEPSVVDVVSRSAEIAHRVSGCSIYSRVDIRLDGKNRPFVLEVNTVPGMTSNSLVPKAARAGGFSFPDLLDHIVEESMASFSS</sequence>
<dbReference type="Proteomes" id="UP001200430">
    <property type="component" value="Unassembled WGS sequence"/>
</dbReference>
<reference evidence="13 14" key="1">
    <citation type="submission" date="2022-01" db="EMBL/GenBank/DDBJ databases">
        <title>Dethiosulfovibrio faecalis sp. nov., a novel proteolytic, non-sulfur-reducing bacterium isolated from a marine aquaculture solid waste bioreactor.</title>
        <authorList>
            <person name="Grabowski S."/>
            <person name="Apolinario E."/>
            <person name="Schneider N."/>
            <person name="Marshall C.W."/>
            <person name="Sowers K.R."/>
        </authorList>
    </citation>
    <scope>NUCLEOTIDE SEQUENCE [LARGE SCALE GENOMIC DNA]</scope>
    <source>
        <strain evidence="13 14">DSM 12537</strain>
    </source>
</reference>
<dbReference type="InterPro" id="IPR011095">
    <property type="entry name" value="Dala_Dala_lig_C"/>
</dbReference>
<dbReference type="Pfam" id="PF07478">
    <property type="entry name" value="Dala_Dala_lig_C"/>
    <property type="match status" value="1"/>
</dbReference>
<keyword evidence="9 10" id="KW-0961">Cell wall biogenesis/degradation</keyword>
<comment type="similarity">
    <text evidence="2 10">Belongs to the D-alanine--D-alanine ligase family.</text>
</comment>
<comment type="pathway">
    <text evidence="10">Cell wall biogenesis; peptidoglycan biosynthesis.</text>
</comment>
<dbReference type="Gene3D" id="3.30.470.20">
    <property type="entry name" value="ATP-grasp fold, B domain"/>
    <property type="match status" value="1"/>
</dbReference>
<comment type="subcellular location">
    <subcellularLocation>
        <location evidence="1 10">Cytoplasm</location>
    </subcellularLocation>
</comment>
<evidence type="ECO:0000256" key="6">
    <source>
        <dbReference type="ARBA" id="ARBA00022840"/>
    </source>
</evidence>
<keyword evidence="4 10" id="KW-0436">Ligase</keyword>
<evidence type="ECO:0000313" key="13">
    <source>
        <dbReference type="EMBL" id="MCF4143236.1"/>
    </source>
</evidence>
<dbReference type="InterPro" id="IPR011127">
    <property type="entry name" value="Dala_Dala_lig_N"/>
</dbReference>
<dbReference type="PROSITE" id="PS00844">
    <property type="entry name" value="DALA_DALA_LIGASE_2"/>
    <property type="match status" value="1"/>
</dbReference>
<evidence type="ECO:0000256" key="9">
    <source>
        <dbReference type="ARBA" id="ARBA00023316"/>
    </source>
</evidence>
<evidence type="ECO:0000256" key="11">
    <source>
        <dbReference type="PROSITE-ProRule" id="PRU00409"/>
    </source>
</evidence>
<dbReference type="Gene3D" id="3.30.1490.20">
    <property type="entry name" value="ATP-grasp fold, A domain"/>
    <property type="match status" value="1"/>
</dbReference>
<keyword evidence="8 10" id="KW-0573">Peptidoglycan synthesis</keyword>
<dbReference type="PIRSF" id="PIRSF039102">
    <property type="entry name" value="Ddl/VanB"/>
    <property type="match status" value="1"/>
</dbReference>
<keyword evidence="3 10" id="KW-0963">Cytoplasm</keyword>
<dbReference type="PROSITE" id="PS50975">
    <property type="entry name" value="ATP_GRASP"/>
    <property type="match status" value="1"/>
</dbReference>
<dbReference type="InterPro" id="IPR005905">
    <property type="entry name" value="D_ala_D_ala"/>
</dbReference>
<dbReference type="InterPro" id="IPR013815">
    <property type="entry name" value="ATP_grasp_subdomain_1"/>
</dbReference>
<protein>
    <recommendedName>
        <fullName evidence="10">D-alanine--D-alanine ligase</fullName>
        <ecNumber evidence="10">6.3.2.4</ecNumber>
    </recommendedName>
    <alternativeName>
        <fullName evidence="10">D-Ala-D-Ala ligase</fullName>
    </alternativeName>
    <alternativeName>
        <fullName evidence="10">D-alanylalanine synthetase</fullName>
    </alternativeName>
</protein>
<dbReference type="InterPro" id="IPR016185">
    <property type="entry name" value="PreATP-grasp_dom_sf"/>
</dbReference>
<dbReference type="InterPro" id="IPR000291">
    <property type="entry name" value="D-Ala_lig_Van_CS"/>
</dbReference>
<evidence type="ECO:0000256" key="3">
    <source>
        <dbReference type="ARBA" id="ARBA00022490"/>
    </source>
</evidence>
<dbReference type="SUPFAM" id="SSF56059">
    <property type="entry name" value="Glutathione synthetase ATP-binding domain-like"/>
    <property type="match status" value="1"/>
</dbReference>
<organism evidence="13 14">
    <name type="scientific">Dethiosulfovibrio marinus</name>
    <dbReference type="NCBI Taxonomy" id="133532"/>
    <lineage>
        <taxon>Bacteria</taxon>
        <taxon>Thermotogati</taxon>
        <taxon>Synergistota</taxon>
        <taxon>Synergistia</taxon>
        <taxon>Synergistales</taxon>
        <taxon>Dethiosulfovibrionaceae</taxon>
        <taxon>Dethiosulfovibrio</taxon>
    </lineage>
</organism>
<dbReference type="GO" id="GO:0016874">
    <property type="term" value="F:ligase activity"/>
    <property type="evidence" value="ECO:0007669"/>
    <property type="project" value="UniProtKB-KW"/>
</dbReference>